<feature type="transmembrane region" description="Helical" evidence="12">
    <location>
        <begin position="114"/>
        <end position="138"/>
    </location>
</feature>
<keyword evidence="9" id="KW-0594">Phospholipid biosynthesis</keyword>
<evidence type="ECO:0000256" key="2">
    <source>
        <dbReference type="ARBA" id="ARBA00010441"/>
    </source>
</evidence>
<dbReference type="PIRSF" id="PIRSF000847">
    <property type="entry name" value="Phos_ph_gly_syn"/>
    <property type="match status" value="1"/>
</dbReference>
<comment type="caution">
    <text evidence="13">The sequence shown here is derived from an EMBL/GenBank/DDBJ whole genome shotgun (WGS) entry which is preliminary data.</text>
</comment>
<dbReference type="Proteomes" id="UP000297853">
    <property type="component" value="Unassembled WGS sequence"/>
</dbReference>
<dbReference type="PROSITE" id="PS00379">
    <property type="entry name" value="CDP_ALCOHOL_P_TRANSF"/>
    <property type="match status" value="1"/>
</dbReference>
<keyword evidence="3" id="KW-0444">Lipid biosynthesis</keyword>
<evidence type="ECO:0000256" key="6">
    <source>
        <dbReference type="ARBA" id="ARBA00022989"/>
    </source>
</evidence>
<evidence type="ECO:0000313" key="14">
    <source>
        <dbReference type="Proteomes" id="UP000297853"/>
    </source>
</evidence>
<evidence type="ECO:0000256" key="12">
    <source>
        <dbReference type="SAM" id="Phobius"/>
    </source>
</evidence>
<dbReference type="InterPro" id="IPR050324">
    <property type="entry name" value="CDP-alcohol_PTase-I"/>
</dbReference>
<evidence type="ECO:0000256" key="9">
    <source>
        <dbReference type="ARBA" id="ARBA00023209"/>
    </source>
</evidence>
<gene>
    <name evidence="13" type="ORF">E3T28_13835</name>
</gene>
<evidence type="ECO:0000256" key="1">
    <source>
        <dbReference type="ARBA" id="ARBA00004141"/>
    </source>
</evidence>
<evidence type="ECO:0000256" key="4">
    <source>
        <dbReference type="ARBA" id="ARBA00022679"/>
    </source>
</evidence>
<keyword evidence="10" id="KW-1208">Phospholipid metabolism</keyword>
<evidence type="ECO:0000256" key="5">
    <source>
        <dbReference type="ARBA" id="ARBA00022692"/>
    </source>
</evidence>
<feature type="transmembrane region" description="Helical" evidence="12">
    <location>
        <begin position="35"/>
        <end position="52"/>
    </location>
</feature>
<feature type="transmembrane region" description="Helical" evidence="12">
    <location>
        <begin position="58"/>
        <end position="77"/>
    </location>
</feature>
<feature type="transmembrane region" description="Helical" evidence="12">
    <location>
        <begin position="89"/>
        <end position="108"/>
    </location>
</feature>
<keyword evidence="14" id="KW-1185">Reference proteome</keyword>
<keyword evidence="8 12" id="KW-0472">Membrane</keyword>
<dbReference type="Gene3D" id="1.20.120.1760">
    <property type="match status" value="1"/>
</dbReference>
<dbReference type="PANTHER" id="PTHR14269">
    <property type="entry name" value="CDP-DIACYLGLYCEROL--GLYCEROL-3-PHOSPHATE 3-PHOSPHATIDYLTRANSFERASE-RELATED"/>
    <property type="match status" value="1"/>
</dbReference>
<evidence type="ECO:0000256" key="10">
    <source>
        <dbReference type="ARBA" id="ARBA00023264"/>
    </source>
</evidence>
<sequence length="221" mass="24190">MEPQSGSPAASVDSGIVTGAEGSGVSSKVITLPNLLSMLRLALVPVFLVLLVRGEDAWALLVLAVASLTDFLDGYLARRFRQITRLGQLLDPAADRLYIFAALVGLAWRDLVPWWIVLVIVGRDVFLLGLGVILANFGFGPLPVHQLGKVATFCLFYALPMIMLGEAFPAVSWWSLPVGWAFGIWGAFLYWWAGIIYAVETARVIRIPRAIRPIPSDTLER</sequence>
<proteinExistence type="inferred from homology"/>
<name>A0ABY2IVS9_9MICO</name>
<keyword evidence="4 11" id="KW-0808">Transferase</keyword>
<dbReference type="InterPro" id="IPR000462">
    <property type="entry name" value="CDP-OH_P_trans"/>
</dbReference>
<keyword evidence="5 12" id="KW-0812">Transmembrane</keyword>
<dbReference type="Pfam" id="PF01066">
    <property type="entry name" value="CDP-OH_P_transf"/>
    <property type="match status" value="1"/>
</dbReference>
<organism evidence="13 14">
    <name type="scientific">Cryobacterium sinapicolor</name>
    <dbReference type="NCBI Taxonomy" id="1259236"/>
    <lineage>
        <taxon>Bacteria</taxon>
        <taxon>Bacillati</taxon>
        <taxon>Actinomycetota</taxon>
        <taxon>Actinomycetes</taxon>
        <taxon>Micrococcales</taxon>
        <taxon>Microbacteriaceae</taxon>
        <taxon>Cryobacterium</taxon>
    </lineage>
</organism>
<reference evidence="13 14" key="1">
    <citation type="submission" date="2019-03" db="EMBL/GenBank/DDBJ databases">
        <title>Genomics of glacier-inhabiting Cryobacterium strains.</title>
        <authorList>
            <person name="Liu Q."/>
            <person name="Xin Y.-H."/>
        </authorList>
    </citation>
    <scope>NUCLEOTIDE SEQUENCE [LARGE SCALE GENOMIC DNA]</scope>
    <source>
        <strain evidence="13 14">TMT1-23-1</strain>
    </source>
</reference>
<dbReference type="InterPro" id="IPR048254">
    <property type="entry name" value="CDP_ALCOHOL_P_TRANSF_CS"/>
</dbReference>
<evidence type="ECO:0000256" key="3">
    <source>
        <dbReference type="ARBA" id="ARBA00022516"/>
    </source>
</evidence>
<dbReference type="EMBL" id="SOGQ01000077">
    <property type="protein sequence ID" value="TFC95609.1"/>
    <property type="molecule type" value="Genomic_DNA"/>
</dbReference>
<feature type="transmembrane region" description="Helical" evidence="12">
    <location>
        <begin position="180"/>
        <end position="199"/>
    </location>
</feature>
<dbReference type="InterPro" id="IPR004570">
    <property type="entry name" value="Phosphatidylglycerol_P_synth"/>
</dbReference>
<keyword evidence="6 12" id="KW-1133">Transmembrane helix</keyword>
<evidence type="ECO:0000256" key="8">
    <source>
        <dbReference type="ARBA" id="ARBA00023136"/>
    </source>
</evidence>
<dbReference type="InterPro" id="IPR043130">
    <property type="entry name" value="CDP-OH_PTrfase_TM_dom"/>
</dbReference>
<evidence type="ECO:0000256" key="11">
    <source>
        <dbReference type="RuleBase" id="RU003750"/>
    </source>
</evidence>
<comment type="similarity">
    <text evidence="2 11">Belongs to the CDP-alcohol phosphatidyltransferase class-I family.</text>
</comment>
<keyword evidence="7" id="KW-0443">Lipid metabolism</keyword>
<dbReference type="PANTHER" id="PTHR14269:SF62">
    <property type="entry name" value="CDP-DIACYLGLYCEROL--GLYCEROL-3-PHOSPHATE 3-PHOSPHATIDYLTRANSFERASE 1, CHLOROPLASTIC"/>
    <property type="match status" value="1"/>
</dbReference>
<comment type="subcellular location">
    <subcellularLocation>
        <location evidence="1">Membrane</location>
        <topology evidence="1">Multi-pass membrane protein</topology>
    </subcellularLocation>
</comment>
<evidence type="ECO:0000313" key="13">
    <source>
        <dbReference type="EMBL" id="TFC95609.1"/>
    </source>
</evidence>
<protein>
    <submittedName>
        <fullName evidence="13">CDP-alcohol phosphatidyltransferase family protein</fullName>
    </submittedName>
</protein>
<accession>A0ABY2IVS9</accession>
<evidence type="ECO:0000256" key="7">
    <source>
        <dbReference type="ARBA" id="ARBA00023098"/>
    </source>
</evidence>